<protein>
    <submittedName>
        <fullName evidence="1">Uncharacterized protein</fullName>
    </submittedName>
</protein>
<dbReference type="Proteomes" id="UP000828390">
    <property type="component" value="Unassembled WGS sequence"/>
</dbReference>
<dbReference type="AlphaFoldDB" id="A0A9D4MAX8"/>
<gene>
    <name evidence="1" type="ORF">DPMN_036152</name>
</gene>
<keyword evidence="2" id="KW-1185">Reference proteome</keyword>
<reference evidence="1" key="2">
    <citation type="submission" date="2020-11" db="EMBL/GenBank/DDBJ databases">
        <authorList>
            <person name="McCartney M.A."/>
            <person name="Auch B."/>
            <person name="Kono T."/>
            <person name="Mallez S."/>
            <person name="Becker A."/>
            <person name="Gohl D.M."/>
            <person name="Silverstein K.A.T."/>
            <person name="Koren S."/>
            <person name="Bechman K.B."/>
            <person name="Herman A."/>
            <person name="Abrahante J.E."/>
            <person name="Garbe J."/>
        </authorList>
    </citation>
    <scope>NUCLEOTIDE SEQUENCE</scope>
    <source>
        <strain evidence="1">Duluth1</strain>
        <tissue evidence="1">Whole animal</tissue>
    </source>
</reference>
<sequence length="58" mass="6287">MGPMRELSGTMGVLVMSVRFACSGWRSSLEIGPSRPPDMQIRLVSPRQTVGRGLPVMA</sequence>
<name>A0A9D4MAX8_DREPO</name>
<evidence type="ECO:0000313" key="2">
    <source>
        <dbReference type="Proteomes" id="UP000828390"/>
    </source>
</evidence>
<evidence type="ECO:0000313" key="1">
    <source>
        <dbReference type="EMBL" id="KAH3872929.1"/>
    </source>
</evidence>
<reference evidence="1" key="1">
    <citation type="journal article" date="2019" name="bioRxiv">
        <title>The Genome of the Zebra Mussel, Dreissena polymorpha: A Resource for Invasive Species Research.</title>
        <authorList>
            <person name="McCartney M.A."/>
            <person name="Auch B."/>
            <person name="Kono T."/>
            <person name="Mallez S."/>
            <person name="Zhang Y."/>
            <person name="Obille A."/>
            <person name="Becker A."/>
            <person name="Abrahante J.E."/>
            <person name="Garbe J."/>
            <person name="Badalamenti J.P."/>
            <person name="Herman A."/>
            <person name="Mangelson H."/>
            <person name="Liachko I."/>
            <person name="Sullivan S."/>
            <person name="Sone E.D."/>
            <person name="Koren S."/>
            <person name="Silverstein K.A.T."/>
            <person name="Beckman K.B."/>
            <person name="Gohl D.M."/>
        </authorList>
    </citation>
    <scope>NUCLEOTIDE SEQUENCE</scope>
    <source>
        <strain evidence="1">Duluth1</strain>
        <tissue evidence="1">Whole animal</tissue>
    </source>
</reference>
<comment type="caution">
    <text evidence="1">The sequence shown here is derived from an EMBL/GenBank/DDBJ whole genome shotgun (WGS) entry which is preliminary data.</text>
</comment>
<organism evidence="1 2">
    <name type="scientific">Dreissena polymorpha</name>
    <name type="common">Zebra mussel</name>
    <name type="synonym">Mytilus polymorpha</name>
    <dbReference type="NCBI Taxonomy" id="45954"/>
    <lineage>
        <taxon>Eukaryota</taxon>
        <taxon>Metazoa</taxon>
        <taxon>Spiralia</taxon>
        <taxon>Lophotrochozoa</taxon>
        <taxon>Mollusca</taxon>
        <taxon>Bivalvia</taxon>
        <taxon>Autobranchia</taxon>
        <taxon>Heteroconchia</taxon>
        <taxon>Euheterodonta</taxon>
        <taxon>Imparidentia</taxon>
        <taxon>Neoheterodontei</taxon>
        <taxon>Myida</taxon>
        <taxon>Dreissenoidea</taxon>
        <taxon>Dreissenidae</taxon>
        <taxon>Dreissena</taxon>
    </lineage>
</organism>
<dbReference type="EMBL" id="JAIWYP010000002">
    <property type="protein sequence ID" value="KAH3872929.1"/>
    <property type="molecule type" value="Genomic_DNA"/>
</dbReference>
<proteinExistence type="predicted"/>
<accession>A0A9D4MAX8</accession>